<organism evidence="8 9">
    <name type="scientific">Aquariibacter albus</name>
    <dbReference type="NCBI Taxonomy" id="2759899"/>
    <lineage>
        <taxon>Bacteria</taxon>
        <taxon>Pseudomonadati</taxon>
        <taxon>Pseudomonadota</taxon>
        <taxon>Betaproteobacteria</taxon>
        <taxon>Burkholderiales</taxon>
        <taxon>Sphaerotilaceae</taxon>
        <taxon>Aquariibacter</taxon>
    </lineage>
</organism>
<feature type="transmembrane region" description="Helical" evidence="6">
    <location>
        <begin position="128"/>
        <end position="150"/>
    </location>
</feature>
<proteinExistence type="predicted"/>
<evidence type="ECO:0000256" key="2">
    <source>
        <dbReference type="ARBA" id="ARBA00022448"/>
    </source>
</evidence>
<dbReference type="Proteomes" id="UP000586093">
    <property type="component" value="Unassembled WGS sequence"/>
</dbReference>
<evidence type="ECO:0000256" key="5">
    <source>
        <dbReference type="ARBA" id="ARBA00023136"/>
    </source>
</evidence>
<evidence type="ECO:0000256" key="4">
    <source>
        <dbReference type="ARBA" id="ARBA00022989"/>
    </source>
</evidence>
<reference evidence="8 9" key="1">
    <citation type="submission" date="2020-08" db="EMBL/GenBank/DDBJ databases">
        <title>Aquariorum lacteus gen. nov., sp. nov., a new member of the family Comamonadaceae, isolated from freshwater aquarium.</title>
        <authorList>
            <person name="Chun S.-J."/>
        </authorList>
    </citation>
    <scope>NUCLEOTIDE SEQUENCE [LARGE SCALE GENOMIC DNA]</scope>
    <source>
        <strain evidence="8 9">SJAQ100</strain>
    </source>
</reference>
<feature type="transmembrane region" description="Helical" evidence="6">
    <location>
        <begin position="332"/>
        <end position="356"/>
    </location>
</feature>
<dbReference type="Pfam" id="PF07690">
    <property type="entry name" value="MFS_1"/>
    <property type="match status" value="1"/>
</dbReference>
<feature type="transmembrane region" description="Helical" evidence="6">
    <location>
        <begin position="156"/>
        <end position="176"/>
    </location>
</feature>
<keyword evidence="5 6" id="KW-0472">Membrane</keyword>
<dbReference type="InterPro" id="IPR020846">
    <property type="entry name" value="MFS_dom"/>
</dbReference>
<evidence type="ECO:0000256" key="3">
    <source>
        <dbReference type="ARBA" id="ARBA00022692"/>
    </source>
</evidence>
<comment type="subcellular location">
    <subcellularLocation>
        <location evidence="1">Membrane</location>
        <topology evidence="1">Multi-pass membrane protein</topology>
    </subcellularLocation>
</comment>
<evidence type="ECO:0000256" key="1">
    <source>
        <dbReference type="ARBA" id="ARBA00004141"/>
    </source>
</evidence>
<feature type="transmembrane region" description="Helical" evidence="6">
    <location>
        <begin position="368"/>
        <end position="387"/>
    </location>
</feature>
<feature type="transmembrane region" description="Helical" evidence="6">
    <location>
        <begin position="245"/>
        <end position="263"/>
    </location>
</feature>
<keyword evidence="9" id="KW-1185">Reference proteome</keyword>
<comment type="caution">
    <text evidence="8">The sequence shown here is derived from an EMBL/GenBank/DDBJ whole genome shotgun (WGS) entry which is preliminary data.</text>
</comment>
<evidence type="ECO:0000256" key="6">
    <source>
        <dbReference type="SAM" id="Phobius"/>
    </source>
</evidence>
<feature type="transmembrane region" description="Helical" evidence="6">
    <location>
        <begin position="299"/>
        <end position="320"/>
    </location>
</feature>
<feature type="transmembrane region" description="Helical" evidence="6">
    <location>
        <begin position="275"/>
        <end position="293"/>
    </location>
</feature>
<dbReference type="PANTHER" id="PTHR23504:SF15">
    <property type="entry name" value="MAJOR FACILITATOR SUPERFAMILY (MFS) PROFILE DOMAIN-CONTAINING PROTEIN"/>
    <property type="match status" value="1"/>
</dbReference>
<dbReference type="SUPFAM" id="SSF103473">
    <property type="entry name" value="MFS general substrate transporter"/>
    <property type="match status" value="1"/>
</dbReference>
<dbReference type="PROSITE" id="PS50850">
    <property type="entry name" value="MFS"/>
    <property type="match status" value="1"/>
</dbReference>
<dbReference type="InterPro" id="IPR036259">
    <property type="entry name" value="MFS_trans_sf"/>
</dbReference>
<feature type="transmembrane region" description="Helical" evidence="6">
    <location>
        <begin position="202"/>
        <end position="225"/>
    </location>
</feature>
<dbReference type="GO" id="GO:0022857">
    <property type="term" value="F:transmembrane transporter activity"/>
    <property type="evidence" value="ECO:0007669"/>
    <property type="project" value="InterPro"/>
</dbReference>
<evidence type="ECO:0000313" key="8">
    <source>
        <dbReference type="EMBL" id="MBB1162468.1"/>
    </source>
</evidence>
<sequence length="402" mass="42180">MPFILIAVLIDMVSIGLIVPVLPPLVGLYTGSQADQAFWFGAISLAFGLANFFGAPVLGALSDRHGRRPVMLLGFAGLAISFFGSALAPSLAVLLVVRLVSGAMQANAAVAQAYVADISSPEEKAKRFGLLGAMFGLGFILGPVMGGLLGDIDLHLPFWVAGGLAVANSLYGLFVLPESLPAERRQPFAWSRANPVAALRRLGALEGVGPLVATLGLASLVQFTMHSTWVLYTQFKFGWGPRENGWSLFAVGLMATLVQGGLMRPLLKRWAAPRLAVLGLVSSACAYALWGAATEGWMMYAVIGFNVLGFTATTALQSIVSNAADARSQGQTLGAVASLQSLMAVIAPMIGASLLGLVSHLPPGDWRIGLPFFFCALAQALGAFLAWRHFRAQRQAVASAAA</sequence>
<dbReference type="PRINTS" id="PR01035">
    <property type="entry name" value="TCRTETA"/>
</dbReference>
<dbReference type="EMBL" id="JACIVI010000003">
    <property type="protein sequence ID" value="MBB1162468.1"/>
    <property type="molecule type" value="Genomic_DNA"/>
</dbReference>
<protein>
    <submittedName>
        <fullName evidence="8">MFS transporter</fullName>
    </submittedName>
</protein>
<keyword evidence="2" id="KW-0813">Transport</keyword>
<dbReference type="GO" id="GO:0016020">
    <property type="term" value="C:membrane"/>
    <property type="evidence" value="ECO:0007669"/>
    <property type="project" value="UniProtKB-SubCell"/>
</dbReference>
<accession>A0A839HS72</accession>
<dbReference type="PANTHER" id="PTHR23504">
    <property type="entry name" value="MAJOR FACILITATOR SUPERFAMILY DOMAIN-CONTAINING PROTEIN 10"/>
    <property type="match status" value="1"/>
</dbReference>
<name>A0A839HS72_9BURK</name>
<feature type="domain" description="Major facilitator superfamily (MFS) profile" evidence="7">
    <location>
        <begin position="1"/>
        <end position="394"/>
    </location>
</feature>
<keyword evidence="4 6" id="KW-1133">Transmembrane helix</keyword>
<feature type="transmembrane region" description="Helical" evidence="6">
    <location>
        <begin position="70"/>
        <end position="89"/>
    </location>
</feature>
<dbReference type="InterPro" id="IPR001958">
    <property type="entry name" value="Tet-R_TetA/multi-R_MdtG-like"/>
</dbReference>
<dbReference type="InterPro" id="IPR011701">
    <property type="entry name" value="MFS"/>
</dbReference>
<keyword evidence="3 6" id="KW-0812">Transmembrane</keyword>
<feature type="transmembrane region" description="Helical" evidence="6">
    <location>
        <begin position="5"/>
        <end position="26"/>
    </location>
</feature>
<dbReference type="AlphaFoldDB" id="A0A839HS72"/>
<evidence type="ECO:0000259" key="7">
    <source>
        <dbReference type="PROSITE" id="PS50850"/>
    </source>
</evidence>
<evidence type="ECO:0000313" key="9">
    <source>
        <dbReference type="Proteomes" id="UP000586093"/>
    </source>
</evidence>
<dbReference type="Gene3D" id="1.20.1250.20">
    <property type="entry name" value="MFS general substrate transporter like domains"/>
    <property type="match status" value="1"/>
</dbReference>
<gene>
    <name evidence="8" type="ORF">H4F90_10800</name>
</gene>
<feature type="transmembrane region" description="Helical" evidence="6">
    <location>
        <begin position="38"/>
        <end position="58"/>
    </location>
</feature>